<dbReference type="GO" id="GO:0047475">
    <property type="term" value="F:phenylacetate-CoA ligase activity"/>
    <property type="evidence" value="ECO:0007669"/>
    <property type="project" value="UniProtKB-EC"/>
</dbReference>
<evidence type="ECO:0000256" key="4">
    <source>
        <dbReference type="ARBA" id="ARBA00060591"/>
    </source>
</evidence>
<gene>
    <name evidence="12" type="ORF">GT409_14390</name>
</gene>
<protein>
    <recommendedName>
        <fullName evidence="7 9">Phenylacetate-coenzyme A ligase</fullName>
        <ecNumber evidence="6 9">6.2.1.30</ecNumber>
    </recommendedName>
    <alternativeName>
        <fullName evidence="8 9">Phenylacetyl-CoA ligase</fullName>
    </alternativeName>
</protein>
<dbReference type="GO" id="GO:0000166">
    <property type="term" value="F:nucleotide binding"/>
    <property type="evidence" value="ECO:0007669"/>
    <property type="project" value="UniProtKB-KW"/>
</dbReference>
<comment type="catalytic activity">
    <reaction evidence="9">
        <text>2-phenylacetate + ATP + CoA = phenylacetyl-CoA + AMP + diphosphate</text>
        <dbReference type="Rhea" id="RHEA:20956"/>
        <dbReference type="ChEBI" id="CHEBI:18401"/>
        <dbReference type="ChEBI" id="CHEBI:30616"/>
        <dbReference type="ChEBI" id="CHEBI:33019"/>
        <dbReference type="ChEBI" id="CHEBI:57287"/>
        <dbReference type="ChEBI" id="CHEBI:57390"/>
        <dbReference type="ChEBI" id="CHEBI:456215"/>
        <dbReference type="EC" id="6.2.1.30"/>
    </reaction>
</comment>
<dbReference type="Gene3D" id="3.30.300.30">
    <property type="match status" value="1"/>
</dbReference>
<dbReference type="InterPro" id="IPR042099">
    <property type="entry name" value="ANL_N_sf"/>
</dbReference>
<dbReference type="InterPro" id="IPR045851">
    <property type="entry name" value="AMP-bd_C_sf"/>
</dbReference>
<organism evidence="12 13">
    <name type="scientific">Tichowtungia aerotolerans</name>
    <dbReference type="NCBI Taxonomy" id="2697043"/>
    <lineage>
        <taxon>Bacteria</taxon>
        <taxon>Pseudomonadati</taxon>
        <taxon>Kiritimatiellota</taxon>
        <taxon>Tichowtungiia</taxon>
        <taxon>Tichowtungiales</taxon>
        <taxon>Tichowtungiaceae</taxon>
        <taxon>Tichowtungia</taxon>
    </lineage>
</organism>
<evidence type="ECO:0000259" key="11">
    <source>
        <dbReference type="Pfam" id="PF14535"/>
    </source>
</evidence>
<keyword evidence="2 9" id="KW-0436">Ligase</keyword>
<comment type="subunit">
    <text evidence="1">Monomer.</text>
</comment>
<dbReference type="GO" id="GO:0010124">
    <property type="term" value="P:phenylacetate catabolic process"/>
    <property type="evidence" value="ECO:0007669"/>
    <property type="project" value="UniProtKB-UniRule"/>
</dbReference>
<comment type="function">
    <text evidence="9">Catalyzes the activation of phenylacetic acid (PA) to phenylacetyl-CoA (PA-CoA).</text>
</comment>
<evidence type="ECO:0000256" key="6">
    <source>
        <dbReference type="ARBA" id="ARBA00066629"/>
    </source>
</evidence>
<dbReference type="FunFam" id="3.40.50.12780:FF:000016">
    <property type="entry name" value="Phenylacetate-coenzyme A ligase"/>
    <property type="match status" value="1"/>
</dbReference>
<dbReference type="RefSeq" id="WP_160629752.1">
    <property type="nucleotide sequence ID" value="NZ_CP047593.1"/>
</dbReference>
<dbReference type="AlphaFoldDB" id="A0A6P1MEY1"/>
<name>A0A6P1MEY1_9BACT</name>
<evidence type="ECO:0000256" key="2">
    <source>
        <dbReference type="ARBA" id="ARBA00022598"/>
    </source>
</evidence>
<dbReference type="InterPro" id="IPR011880">
    <property type="entry name" value="PA_CoA_ligase"/>
</dbReference>
<comment type="pathway">
    <text evidence="4 9">Aromatic compound metabolism; phenylacetate degradation.</text>
</comment>
<evidence type="ECO:0000256" key="1">
    <source>
        <dbReference type="ARBA" id="ARBA00011245"/>
    </source>
</evidence>
<evidence type="ECO:0000256" key="8">
    <source>
        <dbReference type="ARBA" id="ARBA00075111"/>
    </source>
</evidence>
<keyword evidence="3 9" id="KW-0547">Nucleotide-binding</keyword>
<evidence type="ECO:0000256" key="5">
    <source>
        <dbReference type="ARBA" id="ARBA00061566"/>
    </source>
</evidence>
<dbReference type="Pfam" id="PF00501">
    <property type="entry name" value="AMP-binding"/>
    <property type="match status" value="1"/>
</dbReference>
<evidence type="ECO:0000256" key="7">
    <source>
        <dbReference type="ARBA" id="ARBA00068695"/>
    </source>
</evidence>
<feature type="domain" description="AMP-dependent synthetase/ligase" evidence="10">
    <location>
        <begin position="93"/>
        <end position="296"/>
    </location>
</feature>
<feature type="domain" description="AMP-dependent ligase C-terminal" evidence="11">
    <location>
        <begin position="345"/>
        <end position="441"/>
    </location>
</feature>
<proteinExistence type="inferred from homology"/>
<evidence type="ECO:0000256" key="3">
    <source>
        <dbReference type="ARBA" id="ARBA00022741"/>
    </source>
</evidence>
<evidence type="ECO:0000313" key="13">
    <source>
        <dbReference type="Proteomes" id="UP000464954"/>
    </source>
</evidence>
<dbReference type="EC" id="6.2.1.30" evidence="6 9"/>
<comment type="similarity">
    <text evidence="5 9">Belongs to the phenylacetyl-CoA ligase family.</text>
</comment>
<dbReference type="Pfam" id="PF14535">
    <property type="entry name" value="AMP-binding_C_2"/>
    <property type="match status" value="1"/>
</dbReference>
<dbReference type="CDD" id="cd05913">
    <property type="entry name" value="PaaK"/>
    <property type="match status" value="1"/>
</dbReference>
<dbReference type="SUPFAM" id="SSF56801">
    <property type="entry name" value="Acetyl-CoA synthetase-like"/>
    <property type="match status" value="1"/>
</dbReference>
<evidence type="ECO:0000259" key="10">
    <source>
        <dbReference type="Pfam" id="PF00501"/>
    </source>
</evidence>
<dbReference type="Gene3D" id="3.40.50.12780">
    <property type="entry name" value="N-terminal domain of ligase-like"/>
    <property type="match status" value="1"/>
</dbReference>
<dbReference type="UniPathway" id="UPA00930"/>
<dbReference type="PANTHER" id="PTHR43439:SF1">
    <property type="entry name" value="PHENYLACETATE-COENZYME A LIGASE"/>
    <property type="match status" value="1"/>
</dbReference>
<dbReference type="InterPro" id="IPR028154">
    <property type="entry name" value="AMP-dep_Lig_C"/>
</dbReference>
<dbReference type="InterPro" id="IPR051414">
    <property type="entry name" value="Adenylate-forming_Reductase"/>
</dbReference>
<dbReference type="PANTHER" id="PTHR43439">
    <property type="entry name" value="PHENYLACETATE-COENZYME A LIGASE"/>
    <property type="match status" value="1"/>
</dbReference>
<dbReference type="EMBL" id="CP047593">
    <property type="protein sequence ID" value="QHI70578.1"/>
    <property type="molecule type" value="Genomic_DNA"/>
</dbReference>
<dbReference type="PIRSF" id="PIRSF006444">
    <property type="entry name" value="PaaK"/>
    <property type="match status" value="1"/>
</dbReference>
<sequence>MRDLWNDHENLIHPSSTADYMGEDQLRTLQLQRLRAVTKHAYENQKLFRERMDAKGLTPEDIKTLEDVNLLPFTQKTDLRDTYPYGLFCVPMNEVVRLHASSGTTGKPIVVAYTEEDIEVWKEVMVRTFACAGLHHGDIIQNAYGYGLFTGGLGAHYGAEALGATVIPISGGNSERQIMVMRDFGSTAICSTPSYFLHLIEYAEEMGVDWNDIPLRAGVFGAEPWSDEMREYIEGRTGIKAYDIYGLSEIIGPGVASACSAQRGLHIFEDHFLFEIVDPVTDEPMPDGEEGELIITTLSKRAMPVMRYRTHDITSVITEKCSCGRTVRRIERIARRSDDMFIIRGVNVFPSQVEAALLKAEGTLPHYQIILTNQDGMDQMEVQVEVTDEVFSDTVRGLEELKKKIHEAITHILGIRVKLTLAEPNTIARSQGKAKRVIDQRNK</sequence>
<accession>A0A6P1MEY1</accession>
<dbReference type="Proteomes" id="UP000464954">
    <property type="component" value="Chromosome"/>
</dbReference>
<evidence type="ECO:0000256" key="9">
    <source>
        <dbReference type="PIRNR" id="PIRNR006444"/>
    </source>
</evidence>
<keyword evidence="13" id="KW-1185">Reference proteome</keyword>
<reference evidence="12 13" key="1">
    <citation type="submission" date="2020-01" db="EMBL/GenBank/DDBJ databases">
        <title>Ponticoccus aerotolerans gen. nov., sp. nov., an anaerobic bacterium and proposal of Ponticoccusceae fam. nov., Ponticoccusles ord. nov. and Ponticoccuse classis nov. in the phylum Kiritimatiellaeota.</title>
        <authorList>
            <person name="Zhou L.Y."/>
            <person name="Du Z.J."/>
        </authorList>
    </citation>
    <scope>NUCLEOTIDE SEQUENCE [LARGE SCALE GENOMIC DNA]</scope>
    <source>
        <strain evidence="12 13">S-5007</strain>
    </source>
</reference>
<evidence type="ECO:0000313" key="12">
    <source>
        <dbReference type="EMBL" id="QHI70578.1"/>
    </source>
</evidence>
<dbReference type="KEGG" id="taer:GT409_14390"/>
<dbReference type="InterPro" id="IPR000873">
    <property type="entry name" value="AMP-dep_synth/lig_dom"/>
</dbReference>